<evidence type="ECO:0000313" key="2">
    <source>
        <dbReference type="Proteomes" id="UP000265520"/>
    </source>
</evidence>
<name>A0A392UPU6_9FABA</name>
<sequence length="53" mass="6241">MTNEERGLMKEVVVEEDEVLRIVLFVDYLVTVYLSARRRMEDVLSVGILVTRR</sequence>
<feature type="non-terminal residue" evidence="1">
    <location>
        <position position="53"/>
    </location>
</feature>
<proteinExistence type="predicted"/>
<comment type="caution">
    <text evidence="1">The sequence shown here is derived from an EMBL/GenBank/DDBJ whole genome shotgun (WGS) entry which is preliminary data.</text>
</comment>
<keyword evidence="2" id="KW-1185">Reference proteome</keyword>
<dbReference type="Proteomes" id="UP000265520">
    <property type="component" value="Unassembled WGS sequence"/>
</dbReference>
<protein>
    <submittedName>
        <fullName evidence="1">Uncharacterized protein</fullName>
    </submittedName>
</protein>
<dbReference type="EMBL" id="LXQA010865313">
    <property type="protein sequence ID" value="MCI74664.1"/>
    <property type="molecule type" value="Genomic_DNA"/>
</dbReference>
<dbReference type="AlphaFoldDB" id="A0A392UPU6"/>
<accession>A0A392UPU6</accession>
<evidence type="ECO:0000313" key="1">
    <source>
        <dbReference type="EMBL" id="MCI74664.1"/>
    </source>
</evidence>
<reference evidence="1 2" key="1">
    <citation type="journal article" date="2018" name="Front. Plant Sci.">
        <title>Red Clover (Trifolium pratense) and Zigzag Clover (T. medium) - A Picture of Genomic Similarities and Differences.</title>
        <authorList>
            <person name="Dluhosova J."/>
            <person name="Istvanek J."/>
            <person name="Nedelnik J."/>
            <person name="Repkova J."/>
        </authorList>
    </citation>
    <scope>NUCLEOTIDE SEQUENCE [LARGE SCALE GENOMIC DNA]</scope>
    <source>
        <strain evidence="2">cv. 10/8</strain>
        <tissue evidence="1">Leaf</tissue>
    </source>
</reference>
<organism evidence="1 2">
    <name type="scientific">Trifolium medium</name>
    <dbReference type="NCBI Taxonomy" id="97028"/>
    <lineage>
        <taxon>Eukaryota</taxon>
        <taxon>Viridiplantae</taxon>
        <taxon>Streptophyta</taxon>
        <taxon>Embryophyta</taxon>
        <taxon>Tracheophyta</taxon>
        <taxon>Spermatophyta</taxon>
        <taxon>Magnoliopsida</taxon>
        <taxon>eudicotyledons</taxon>
        <taxon>Gunneridae</taxon>
        <taxon>Pentapetalae</taxon>
        <taxon>rosids</taxon>
        <taxon>fabids</taxon>
        <taxon>Fabales</taxon>
        <taxon>Fabaceae</taxon>
        <taxon>Papilionoideae</taxon>
        <taxon>50 kb inversion clade</taxon>
        <taxon>NPAAA clade</taxon>
        <taxon>Hologalegina</taxon>
        <taxon>IRL clade</taxon>
        <taxon>Trifolieae</taxon>
        <taxon>Trifolium</taxon>
    </lineage>
</organism>